<dbReference type="AlphaFoldDB" id="A0A439DCV4"/>
<evidence type="ECO:0000313" key="1">
    <source>
        <dbReference type="EMBL" id="RWA12244.1"/>
    </source>
</evidence>
<organism evidence="1 2">
    <name type="scientific">Xylaria grammica</name>
    <dbReference type="NCBI Taxonomy" id="363999"/>
    <lineage>
        <taxon>Eukaryota</taxon>
        <taxon>Fungi</taxon>
        <taxon>Dikarya</taxon>
        <taxon>Ascomycota</taxon>
        <taxon>Pezizomycotina</taxon>
        <taxon>Sordariomycetes</taxon>
        <taxon>Xylariomycetidae</taxon>
        <taxon>Xylariales</taxon>
        <taxon>Xylariaceae</taxon>
        <taxon>Xylaria</taxon>
    </lineage>
</organism>
<protein>
    <submittedName>
        <fullName evidence="1">Uncharacterized protein</fullName>
    </submittedName>
</protein>
<gene>
    <name evidence="1" type="ORF">EKO27_g2853</name>
</gene>
<sequence>MSQAYMHPQHESRLLSVPIEIRRAIYANAIPRQIHVFLSQGKLRLSACLEPNLGDHRHDGRERGRDHFVGSNVRDPEAEARLNITFRLPVAFYEELEYGIGSTLSRDHLADNLELTSHSKWAYVWSTIHRLQQLRSLYIWLDHDGRRSWSVVKERLALHHLIAGLTAQKQIRQAKELPPTEISVNLPKLHPGISGPLTHFVGDGPQLPFTIERRYRQRFHCRQDASGRLAVEYEADFPILYEISELQEANGDLTEDVITLEEIEDLEERMWERGENVNGVINELYGMCIHWGNM</sequence>
<dbReference type="Proteomes" id="UP000286045">
    <property type="component" value="Unassembled WGS sequence"/>
</dbReference>
<dbReference type="STRING" id="363999.A0A439DCV4"/>
<name>A0A439DCV4_9PEZI</name>
<proteinExistence type="predicted"/>
<comment type="caution">
    <text evidence="1">The sequence shown here is derived from an EMBL/GenBank/DDBJ whole genome shotgun (WGS) entry which is preliminary data.</text>
</comment>
<keyword evidence="2" id="KW-1185">Reference proteome</keyword>
<evidence type="ECO:0000313" key="2">
    <source>
        <dbReference type="Proteomes" id="UP000286045"/>
    </source>
</evidence>
<dbReference type="EMBL" id="RYZI01000056">
    <property type="protein sequence ID" value="RWA12244.1"/>
    <property type="molecule type" value="Genomic_DNA"/>
</dbReference>
<accession>A0A439DCV4</accession>
<reference evidence="1 2" key="1">
    <citation type="submission" date="2018-12" db="EMBL/GenBank/DDBJ databases">
        <title>Draft genome sequence of Xylaria grammica IHI A82.</title>
        <authorList>
            <person name="Buettner E."/>
            <person name="Kellner H."/>
        </authorList>
    </citation>
    <scope>NUCLEOTIDE SEQUENCE [LARGE SCALE GENOMIC DNA]</scope>
    <source>
        <strain evidence="1 2">IHI A82</strain>
    </source>
</reference>